<evidence type="ECO:0000256" key="3">
    <source>
        <dbReference type="ARBA" id="ARBA00022723"/>
    </source>
</evidence>
<dbReference type="GO" id="GO:0047325">
    <property type="term" value="F:inositol-3,4,5,6-tetrakisphosphate 1-kinase activity"/>
    <property type="evidence" value="ECO:0007669"/>
    <property type="project" value="UniProtKB-EC"/>
</dbReference>
<feature type="binding site" evidence="10">
    <location>
        <position position="307"/>
    </location>
    <ligand>
        <name>Mg(2+)</name>
        <dbReference type="ChEBI" id="CHEBI:18420"/>
        <label>1</label>
    </ligand>
</feature>
<dbReference type="OrthoDB" id="25308at2759"/>
<keyword evidence="7 8" id="KW-0460">Magnesium</keyword>
<evidence type="ECO:0000313" key="14">
    <source>
        <dbReference type="Proteomes" id="UP000192578"/>
    </source>
</evidence>
<dbReference type="Proteomes" id="UP000192578">
    <property type="component" value="Unassembled WGS sequence"/>
</dbReference>
<dbReference type="EC" id="2.7.1.134" evidence="8"/>
<feature type="domain" description="Inositol 1,3,4-trisphosphate 5/6-kinase ATP-grasp" evidence="11">
    <location>
        <begin position="142"/>
        <end position="342"/>
    </location>
</feature>
<comment type="cofactor">
    <cofactor evidence="8 10">
        <name>Mg(2+)</name>
        <dbReference type="ChEBI" id="CHEBI:18420"/>
    </cofactor>
    <text evidence="8 10">Binds 2 magnesium ions per subunit.</text>
</comment>
<dbReference type="AlphaFoldDB" id="A0A1W0WVP1"/>
<dbReference type="GO" id="GO:0052725">
    <property type="term" value="F:inositol-1,3,4-trisphosphate 6-kinase activity"/>
    <property type="evidence" value="ECO:0007669"/>
    <property type="project" value="InterPro"/>
</dbReference>
<evidence type="ECO:0000256" key="2">
    <source>
        <dbReference type="ARBA" id="ARBA00022679"/>
    </source>
</evidence>
<feature type="binding site" evidence="9">
    <location>
        <position position="235"/>
    </location>
    <ligand>
        <name>ATP</name>
        <dbReference type="ChEBI" id="CHEBI:30616"/>
    </ligand>
</feature>
<dbReference type="PIRSF" id="PIRSF038186">
    <property type="entry name" value="ITPK"/>
    <property type="match status" value="1"/>
</dbReference>
<dbReference type="InterPro" id="IPR041429">
    <property type="entry name" value="ITPK1_N"/>
</dbReference>
<feature type="binding site" evidence="9">
    <location>
        <position position="177"/>
    </location>
    <ligand>
        <name>ATP</name>
        <dbReference type="ChEBI" id="CHEBI:30616"/>
    </ligand>
</feature>
<evidence type="ECO:0000256" key="8">
    <source>
        <dbReference type="PIRNR" id="PIRNR038186"/>
    </source>
</evidence>
<evidence type="ECO:0000313" key="13">
    <source>
        <dbReference type="EMBL" id="OQV19289.1"/>
    </source>
</evidence>
<gene>
    <name evidence="13" type="ORF">BV898_06710</name>
</gene>
<dbReference type="Gene3D" id="3.40.50.11370">
    <property type="match status" value="1"/>
</dbReference>
<feature type="binding site" evidence="9">
    <location>
        <position position="220"/>
    </location>
    <ligand>
        <name>1D-myo-inositol 1,3,4-trisphosphate</name>
        <dbReference type="ChEBI" id="CHEBI:58414"/>
    </ligand>
</feature>
<feature type="binding site" evidence="9">
    <location>
        <position position="323"/>
    </location>
    <ligand>
        <name>1D-myo-inositol 1,3,4-trisphosphate</name>
        <dbReference type="ChEBI" id="CHEBI:58414"/>
    </ligand>
</feature>
<name>A0A1W0WVP1_HYPEX</name>
<evidence type="ECO:0000256" key="7">
    <source>
        <dbReference type="ARBA" id="ARBA00022842"/>
    </source>
</evidence>
<evidence type="ECO:0000256" key="9">
    <source>
        <dbReference type="PIRSR" id="PIRSR038186-1"/>
    </source>
</evidence>
<dbReference type="Gene3D" id="3.30.470.20">
    <property type="entry name" value="ATP-grasp fold, B domain"/>
    <property type="match status" value="1"/>
</dbReference>
<comment type="function">
    <text evidence="8">Kinase that can phosphorylate various inositol polyphosphate such as Ins(3,4,5,6)P4 or Ins(1,3,4)P3.</text>
</comment>
<feature type="binding site" evidence="10">
    <location>
        <position position="321"/>
    </location>
    <ligand>
        <name>Mg(2+)</name>
        <dbReference type="ChEBI" id="CHEBI:18420"/>
        <label>1</label>
    </ligand>
</feature>
<keyword evidence="2 8" id="KW-0808">Transferase</keyword>
<comment type="subunit">
    <text evidence="8">Monomer.</text>
</comment>
<organism evidence="13 14">
    <name type="scientific">Hypsibius exemplaris</name>
    <name type="common">Freshwater tardigrade</name>
    <dbReference type="NCBI Taxonomy" id="2072580"/>
    <lineage>
        <taxon>Eukaryota</taxon>
        <taxon>Metazoa</taxon>
        <taxon>Ecdysozoa</taxon>
        <taxon>Tardigrada</taxon>
        <taxon>Eutardigrada</taxon>
        <taxon>Parachela</taxon>
        <taxon>Hypsibioidea</taxon>
        <taxon>Hypsibiidae</taxon>
        <taxon>Hypsibius</taxon>
    </lineage>
</organism>
<dbReference type="GO" id="GO:0005737">
    <property type="term" value="C:cytoplasm"/>
    <property type="evidence" value="ECO:0007669"/>
    <property type="project" value="TreeGrafter"/>
</dbReference>
<reference evidence="14" key="1">
    <citation type="submission" date="2017-01" db="EMBL/GenBank/DDBJ databases">
        <title>Comparative genomics of anhydrobiosis in the tardigrade Hypsibius dujardini.</title>
        <authorList>
            <person name="Yoshida Y."/>
            <person name="Koutsovoulos G."/>
            <person name="Laetsch D."/>
            <person name="Stevens L."/>
            <person name="Kumar S."/>
            <person name="Horikawa D."/>
            <person name="Ishino K."/>
            <person name="Komine S."/>
            <person name="Tomita M."/>
            <person name="Blaxter M."/>
            <person name="Arakawa K."/>
        </authorList>
    </citation>
    <scope>NUCLEOTIDE SEQUENCE [LARGE SCALE GENOMIC DNA]</scope>
    <source>
        <strain evidence="14">Z151</strain>
    </source>
</reference>
<keyword evidence="6 8" id="KW-0067">ATP-binding</keyword>
<sequence>MNEYGMESRRKTNGLFSGLPTQPGMRRIGFWMSPKKLKKMDMAKFAVVCRTGGFELVQVDFARPLEEQGPFDVFLHKMTDLIVKAEQDDAGDSAEVGLFRVFESYMNANPQTIIIDPIENLKKLLLRHRQYHLIATSDACLHDKVFTPPFVRLIASDSSQMLRELRLAGVDFPVVCKAQEAHGSSDAHRMMIIFNADGLKSIKVPCVAQTFVNHDAVLYKVFVIGEKFHIVRRPSFENFYSFDLPPIAFDSQNITGSQWLEDIPVSRPPIAASSVPDVPAVALDPEIVTSIVKGVRKQFGLSLIGIDLIVDKTTGHYAIIDVNAFPSYDGVTDFFPHLLSHIEMIVWQRDRHLSANHHSVHLKQPTGLKPTARIISNDLNPAIARS</sequence>
<dbReference type="PANTHER" id="PTHR14217:SF1">
    <property type="entry name" value="INOSITOL-TETRAKISPHOSPHATE 1-KINASE"/>
    <property type="match status" value="1"/>
</dbReference>
<feature type="binding site" evidence="9">
    <location>
        <position position="327"/>
    </location>
    <ligand>
        <name>1D-myo-inositol 1,3,4-trisphosphate</name>
        <dbReference type="ChEBI" id="CHEBI:58414"/>
    </ligand>
</feature>
<comment type="similarity">
    <text evidence="1 8">Belongs to the ITPK1 family.</text>
</comment>
<proteinExistence type="inferred from homology"/>
<evidence type="ECO:0000256" key="10">
    <source>
        <dbReference type="PIRSR" id="PIRSR038186-2"/>
    </source>
</evidence>
<dbReference type="Gene3D" id="3.30.1490.220">
    <property type="match status" value="1"/>
</dbReference>
<dbReference type="GO" id="GO:0032957">
    <property type="term" value="P:inositol trisphosphate metabolic process"/>
    <property type="evidence" value="ECO:0007669"/>
    <property type="project" value="InterPro"/>
</dbReference>
<evidence type="ECO:0000256" key="5">
    <source>
        <dbReference type="ARBA" id="ARBA00022777"/>
    </source>
</evidence>
<comment type="caution">
    <text evidence="13">The sequence shown here is derived from an EMBL/GenBank/DDBJ whole genome shotgun (WGS) entry which is preliminary data.</text>
</comment>
<feature type="binding site" evidence="9">
    <location>
        <position position="77"/>
    </location>
    <ligand>
        <name>1D-myo-inositol 1,3,4-trisphosphate</name>
        <dbReference type="ChEBI" id="CHEBI:58414"/>
    </ligand>
</feature>
<feature type="binding site" evidence="9">
    <location>
        <position position="127"/>
    </location>
    <ligand>
        <name>ATP</name>
        <dbReference type="ChEBI" id="CHEBI:30616"/>
    </ligand>
</feature>
<feature type="binding site" evidence="10">
    <location>
        <position position="321"/>
    </location>
    <ligand>
        <name>Mg(2+)</name>
        <dbReference type="ChEBI" id="CHEBI:18420"/>
        <label>2</label>
    </ligand>
</feature>
<dbReference type="SUPFAM" id="SSF56059">
    <property type="entry name" value="Glutathione synthetase ATP-binding domain-like"/>
    <property type="match status" value="1"/>
</dbReference>
<dbReference type="PANTHER" id="PTHR14217">
    <property type="entry name" value="INOSITOL-TETRAKISPHOSPHATE 1-KINASE"/>
    <property type="match status" value="1"/>
</dbReference>
<dbReference type="InterPro" id="IPR040464">
    <property type="entry name" value="InsP(3)kin_ATP-grasp"/>
</dbReference>
<dbReference type="GO" id="GO:0000287">
    <property type="term" value="F:magnesium ion binding"/>
    <property type="evidence" value="ECO:0007669"/>
    <property type="project" value="InterPro"/>
</dbReference>
<keyword evidence="4 8" id="KW-0547">Nucleotide-binding</keyword>
<feature type="binding site" evidence="9">
    <location>
        <begin position="209"/>
        <end position="220"/>
    </location>
    <ligand>
        <name>ATP</name>
        <dbReference type="ChEBI" id="CHEBI:30616"/>
    </ligand>
</feature>
<protein>
    <recommendedName>
        <fullName evidence="8">Inositol-tetrakisphosphate 1-kinase</fullName>
        <ecNumber evidence="8">2.7.1.134</ecNumber>
    </recommendedName>
</protein>
<evidence type="ECO:0000256" key="6">
    <source>
        <dbReference type="ARBA" id="ARBA00022840"/>
    </source>
</evidence>
<feature type="binding site" evidence="9">
    <location>
        <position position="188"/>
    </location>
    <ligand>
        <name>1D-myo-inositol 1,3,4-trisphosphate</name>
        <dbReference type="ChEBI" id="CHEBI:58414"/>
    </ligand>
</feature>
<evidence type="ECO:0000259" key="12">
    <source>
        <dbReference type="Pfam" id="PF17927"/>
    </source>
</evidence>
<feature type="binding site" evidence="10">
    <location>
        <position position="323"/>
    </location>
    <ligand>
        <name>Mg(2+)</name>
        <dbReference type="ChEBI" id="CHEBI:18420"/>
        <label>2</label>
    </ligand>
</feature>
<dbReference type="GO" id="GO:0005524">
    <property type="term" value="F:ATP binding"/>
    <property type="evidence" value="ECO:0007669"/>
    <property type="project" value="UniProtKB-KW"/>
</dbReference>
<dbReference type="GO" id="GO:0052726">
    <property type="term" value="F:inositol-1,3,4-trisphosphate 5-kinase activity"/>
    <property type="evidence" value="ECO:0007669"/>
    <property type="project" value="InterPro"/>
</dbReference>
<keyword evidence="14" id="KW-1185">Reference proteome</keyword>
<evidence type="ECO:0000259" key="11">
    <source>
        <dbReference type="Pfam" id="PF05770"/>
    </source>
</evidence>
<dbReference type="Pfam" id="PF05770">
    <property type="entry name" value="Ins134_P3_kin"/>
    <property type="match status" value="1"/>
</dbReference>
<keyword evidence="5 8" id="KW-0418">Kinase</keyword>
<dbReference type="Pfam" id="PF17927">
    <property type="entry name" value="Ins134_P3_kin_N"/>
    <property type="match status" value="1"/>
</dbReference>
<dbReference type="EMBL" id="MTYJ01000041">
    <property type="protein sequence ID" value="OQV19289.1"/>
    <property type="molecule type" value="Genomic_DNA"/>
</dbReference>
<keyword evidence="3 8" id="KW-0479">Metal-binding</keyword>
<comment type="catalytic activity">
    <reaction evidence="8">
        <text>1D-myo-inositol 3,4,5,6-tetrakisphosphate + ATP = 1D-myo-inositol 1,3,4,5,6-pentakisphosphate + ADP + H(+)</text>
        <dbReference type="Rhea" id="RHEA:12452"/>
        <dbReference type="ChEBI" id="CHEBI:15378"/>
        <dbReference type="ChEBI" id="CHEBI:30616"/>
        <dbReference type="ChEBI" id="CHEBI:57539"/>
        <dbReference type="ChEBI" id="CHEBI:57733"/>
        <dbReference type="ChEBI" id="CHEBI:456216"/>
        <dbReference type="EC" id="2.7.1.134"/>
    </reaction>
</comment>
<evidence type="ECO:0000256" key="1">
    <source>
        <dbReference type="ARBA" id="ARBA00009601"/>
    </source>
</evidence>
<accession>A0A1W0WVP1</accession>
<feature type="domain" description="Inositol-tetrakisphosphate 1-kinase N-terminal" evidence="12">
    <location>
        <begin position="27"/>
        <end position="119"/>
    </location>
</feature>
<feature type="binding site" evidence="9">
    <location>
        <position position="36"/>
    </location>
    <ligand>
        <name>1D-myo-inositol 1,3,4-trisphosphate</name>
        <dbReference type="ChEBI" id="CHEBI:58414"/>
    </ligand>
</feature>
<dbReference type="InterPro" id="IPR008656">
    <property type="entry name" value="Inositol_tetrakis-P_1-kinase"/>
</dbReference>
<evidence type="ECO:0000256" key="4">
    <source>
        <dbReference type="ARBA" id="ARBA00022741"/>
    </source>
</evidence>